<evidence type="ECO:0000256" key="1">
    <source>
        <dbReference type="ARBA" id="ARBA00004777"/>
    </source>
</evidence>
<evidence type="ECO:0000256" key="8">
    <source>
        <dbReference type="SAM" id="MobiDB-lite"/>
    </source>
</evidence>
<keyword evidence="7" id="KW-0511">Multifunctional enzyme</keyword>
<dbReference type="GO" id="GO:0004488">
    <property type="term" value="F:methylenetetrahydrofolate dehydrogenase (NADP+) activity"/>
    <property type="evidence" value="ECO:0007669"/>
    <property type="project" value="InterPro"/>
</dbReference>
<dbReference type="HAMAP" id="MF_01576">
    <property type="entry name" value="THF_DHG_CYH"/>
    <property type="match status" value="1"/>
</dbReference>
<name>A0A0N1PAR1_LEPSE</name>
<dbReference type="Pfam" id="PF00763">
    <property type="entry name" value="THF_DHG_CYH"/>
    <property type="match status" value="1"/>
</dbReference>
<dbReference type="GO" id="GO:0035999">
    <property type="term" value="P:tetrahydrofolate interconversion"/>
    <property type="evidence" value="ECO:0007669"/>
    <property type="project" value="TreeGrafter"/>
</dbReference>
<evidence type="ECO:0000256" key="5">
    <source>
        <dbReference type="ARBA" id="ARBA00022857"/>
    </source>
</evidence>
<dbReference type="PANTHER" id="PTHR48099:SF5">
    <property type="entry name" value="C-1-TETRAHYDROFOLATE SYNTHASE, CYTOPLASMIC"/>
    <property type="match status" value="1"/>
</dbReference>
<dbReference type="InterPro" id="IPR046346">
    <property type="entry name" value="Aminoacid_DH-like_N_sf"/>
</dbReference>
<evidence type="ECO:0000256" key="4">
    <source>
        <dbReference type="ARBA" id="ARBA00022801"/>
    </source>
</evidence>
<dbReference type="VEuPathDB" id="TriTrypDB:Lsey_0170_0090"/>
<keyword evidence="6" id="KW-0560">Oxidoreductase</keyword>
<evidence type="ECO:0000313" key="12">
    <source>
        <dbReference type="Proteomes" id="UP000038009"/>
    </source>
</evidence>
<dbReference type="InterPro" id="IPR036291">
    <property type="entry name" value="NAD(P)-bd_dom_sf"/>
</dbReference>
<dbReference type="SUPFAM" id="SSF53223">
    <property type="entry name" value="Aminoacid dehydrogenase-like, N-terminal domain"/>
    <property type="match status" value="1"/>
</dbReference>
<keyword evidence="4" id="KW-0378">Hydrolase</keyword>
<dbReference type="OrthoDB" id="5126881at2759"/>
<evidence type="ECO:0000259" key="10">
    <source>
        <dbReference type="Pfam" id="PF02882"/>
    </source>
</evidence>
<comment type="pathway">
    <text evidence="1">One-carbon metabolism; tetrahydrofolate interconversion.</text>
</comment>
<feature type="region of interest" description="Disordered" evidence="8">
    <location>
        <begin position="244"/>
        <end position="276"/>
    </location>
</feature>
<dbReference type="SUPFAM" id="SSF51735">
    <property type="entry name" value="NAD(P)-binding Rossmann-fold domains"/>
    <property type="match status" value="1"/>
</dbReference>
<dbReference type="PANTHER" id="PTHR48099">
    <property type="entry name" value="C-1-TETRAHYDROFOLATE SYNTHASE, CYTOPLASMIC-RELATED"/>
    <property type="match status" value="1"/>
</dbReference>
<feature type="domain" description="Tetrahydrofolate dehydrogenase/cyclohydrolase NAD(P)-binding" evidence="10">
    <location>
        <begin position="277"/>
        <end position="425"/>
    </location>
</feature>
<evidence type="ECO:0000256" key="3">
    <source>
        <dbReference type="ARBA" id="ARBA00022563"/>
    </source>
</evidence>
<feature type="domain" description="Tetrahydrofolate dehydrogenase/cyclohydrolase catalytic" evidence="9">
    <location>
        <begin position="22"/>
        <end position="128"/>
    </location>
</feature>
<feature type="region of interest" description="Disordered" evidence="8">
    <location>
        <begin position="498"/>
        <end position="519"/>
    </location>
</feature>
<dbReference type="AlphaFoldDB" id="A0A0N1PAR1"/>
<gene>
    <name evidence="11" type="ORF">ABL78_5212</name>
</gene>
<dbReference type="PRINTS" id="PR00085">
    <property type="entry name" value="THFDHDRGNASE"/>
</dbReference>
<proteinExistence type="inferred from homology"/>
<dbReference type="InterPro" id="IPR000672">
    <property type="entry name" value="THF_DH/CycHdrlase"/>
</dbReference>
<accession>A0A0N1PAR1</accession>
<dbReference type="Gene3D" id="3.40.50.10860">
    <property type="entry name" value="Leucine Dehydrogenase, chain A, domain 1"/>
    <property type="match status" value="1"/>
</dbReference>
<feature type="compositionally biased region" description="Polar residues" evidence="8">
    <location>
        <begin position="249"/>
        <end position="267"/>
    </location>
</feature>
<evidence type="ECO:0000313" key="11">
    <source>
        <dbReference type="EMBL" id="KPI85725.1"/>
    </source>
</evidence>
<dbReference type="OMA" id="IHPGKDV"/>
<evidence type="ECO:0000256" key="2">
    <source>
        <dbReference type="ARBA" id="ARBA00011738"/>
    </source>
</evidence>
<evidence type="ECO:0000259" key="9">
    <source>
        <dbReference type="Pfam" id="PF00763"/>
    </source>
</evidence>
<dbReference type="InterPro" id="IPR020631">
    <property type="entry name" value="THF_DH/CycHdrlase_NAD-bd_dom"/>
</dbReference>
<evidence type="ECO:0000256" key="7">
    <source>
        <dbReference type="ARBA" id="ARBA00023268"/>
    </source>
</evidence>
<feature type="compositionally biased region" description="Acidic residues" evidence="8">
    <location>
        <begin position="507"/>
        <end position="519"/>
    </location>
</feature>
<dbReference type="GO" id="GO:0004477">
    <property type="term" value="F:methenyltetrahydrofolate cyclohydrolase activity"/>
    <property type="evidence" value="ECO:0007669"/>
    <property type="project" value="TreeGrafter"/>
</dbReference>
<protein>
    <submittedName>
        <fullName evidence="11">Methylenetetrahydrofolate dehydrogenase-like protein</fullName>
    </submittedName>
</protein>
<keyword evidence="12" id="KW-1185">Reference proteome</keyword>
<dbReference type="InterPro" id="IPR020630">
    <property type="entry name" value="THF_DH/CycHdrlase_cat_dom"/>
</dbReference>
<evidence type="ECO:0000256" key="6">
    <source>
        <dbReference type="ARBA" id="ARBA00023002"/>
    </source>
</evidence>
<sequence length="519" mass="56210">MSLLSATWPRLRQAELLSSGALSTEMRRRIHAVTPHLSRAPCLAVVLVGSRTDSMRYVNQKRRAAAECGIEMRVMNLPDTIRQIELHKALAAVNGDVSVDGVVLQLPLPPHLLARPALFHIHPGKDVDGLHPLNAGNLFLQDQSPLIDVLARNTHVGADASPISAAPPAGMTASDRLAYSLTDEVMLLSTRNGGYNALRRRTHENKFFVPCTASAIRSILFSYLGRTDSQSHLLSAVHEDDLARPYSPPSLSTSNQTASRNADASSEQYEKLKAAPRRQRDLHAVIVNKSMVVGVPTAALLQRAGGFVVTCCSRSNSIEAVRCLAKQADVLITAYGQPKVFDASCVKEGAVIIDAAINELPQTSTTAKGRSDKAVAVTVPKKRTLCGDVDVASVSSVAAAVTITPGGVGPLTVSHLMMNVLKAYRLRHANHLYYNNIYTEFLKMYGTYDKVRNYAPCAALMARPSSTAMPADAVRHATQPALSTEKEKMCRSFIEEGHDSYEANSGMDDEDADNESYEV</sequence>
<keyword evidence="5" id="KW-0521">NADP</keyword>
<dbReference type="Pfam" id="PF02882">
    <property type="entry name" value="THF_DHG_CYH_C"/>
    <property type="match status" value="1"/>
</dbReference>
<dbReference type="FunFam" id="3.40.50.10860:FF:000005">
    <property type="entry name" value="C-1-tetrahydrofolate synthase, cytoplasmic, putative"/>
    <property type="match status" value="1"/>
</dbReference>
<dbReference type="EMBL" id="LJSK01000170">
    <property type="protein sequence ID" value="KPI85725.1"/>
    <property type="molecule type" value="Genomic_DNA"/>
</dbReference>
<dbReference type="Gene3D" id="3.40.50.720">
    <property type="entry name" value="NAD(P)-binding Rossmann-like Domain"/>
    <property type="match status" value="1"/>
</dbReference>
<comment type="subunit">
    <text evidence="2">Homodimer.</text>
</comment>
<dbReference type="GO" id="GO:0005829">
    <property type="term" value="C:cytosol"/>
    <property type="evidence" value="ECO:0007669"/>
    <property type="project" value="TreeGrafter"/>
</dbReference>
<dbReference type="Proteomes" id="UP000038009">
    <property type="component" value="Unassembled WGS sequence"/>
</dbReference>
<organism evidence="11 12">
    <name type="scientific">Leptomonas seymouri</name>
    <dbReference type="NCBI Taxonomy" id="5684"/>
    <lineage>
        <taxon>Eukaryota</taxon>
        <taxon>Discoba</taxon>
        <taxon>Euglenozoa</taxon>
        <taxon>Kinetoplastea</taxon>
        <taxon>Metakinetoplastina</taxon>
        <taxon>Trypanosomatida</taxon>
        <taxon>Trypanosomatidae</taxon>
        <taxon>Leishmaniinae</taxon>
        <taxon>Leptomonas</taxon>
    </lineage>
</organism>
<keyword evidence="3" id="KW-0554">One-carbon metabolism</keyword>
<comment type="caution">
    <text evidence="11">The sequence shown here is derived from an EMBL/GenBank/DDBJ whole genome shotgun (WGS) entry which is preliminary data.</text>
</comment>
<reference evidence="11 12" key="1">
    <citation type="journal article" date="2015" name="PLoS Pathog.">
        <title>Leptomonas seymouri: Adaptations to the Dixenous Life Cycle Analyzed by Genome Sequencing, Transcriptome Profiling and Co-infection with Leishmania donovani.</title>
        <authorList>
            <person name="Kraeva N."/>
            <person name="Butenko A."/>
            <person name="Hlavacova J."/>
            <person name="Kostygov A."/>
            <person name="Myskova J."/>
            <person name="Grybchuk D."/>
            <person name="Lestinova T."/>
            <person name="Votypka J."/>
            <person name="Volf P."/>
            <person name="Opperdoes F."/>
            <person name="Flegontov P."/>
            <person name="Lukes J."/>
            <person name="Yurchenko V."/>
        </authorList>
    </citation>
    <scope>NUCLEOTIDE SEQUENCE [LARGE SCALE GENOMIC DNA]</scope>
    <source>
        <strain evidence="11 12">ATCC 30220</strain>
    </source>
</reference>